<dbReference type="RefSeq" id="WP_188870709.1">
    <property type="nucleotide sequence ID" value="NZ_BMOO01000002.1"/>
</dbReference>
<gene>
    <name evidence="3" type="ORF">J2752_001567</name>
</gene>
<feature type="compositionally biased region" description="Low complexity" evidence="2">
    <location>
        <begin position="245"/>
        <end position="254"/>
    </location>
</feature>
<feature type="compositionally biased region" description="Polar residues" evidence="2">
    <location>
        <begin position="36"/>
        <end position="55"/>
    </location>
</feature>
<feature type="compositionally biased region" description="Low complexity" evidence="2">
    <location>
        <begin position="347"/>
        <end position="362"/>
    </location>
</feature>
<name>A0A8T4GN49_9EURY</name>
<keyword evidence="1" id="KW-0175">Coiled coil</keyword>
<dbReference type="EMBL" id="JAGGKO010000002">
    <property type="protein sequence ID" value="MBP1954655.1"/>
    <property type="molecule type" value="Genomic_DNA"/>
</dbReference>
<proteinExistence type="predicted"/>
<evidence type="ECO:0000256" key="1">
    <source>
        <dbReference type="SAM" id="Coils"/>
    </source>
</evidence>
<sequence length="368" mass="36936">MSGDEPMRHPAPVLLVSLLVVAAVVAVPMAGATTGIDATNATPDDTANGTANDNGTIAPGERLSGVVGVQSAELGGDLEARSFGVRVARAESADAKAAVVAAQFDASETRADRLTDRLARLQQARRNESISHGQYIARVAETRAELDAVAAMANRSETVSAGLPDDVLRANGVNVTAIRSLRERAAEASGPEVAAIARTIGGPDGRAPANATERRNRTGTPAADRHPGSDGNRTATPVGGGPATAGGDRPATPASDRVENATPSAGDASGANATAVVDGERTPGEDTAATGSDGNAFGTNATPNDERASGERTTTPSDERTADSNATADTAPSTDENTTTTRGGRPADANATATSTRAAGATNGDRGR</sequence>
<dbReference type="OrthoDB" id="170871at2157"/>
<dbReference type="Proteomes" id="UP000765891">
    <property type="component" value="Unassembled WGS sequence"/>
</dbReference>
<comment type="caution">
    <text evidence="3">The sequence shown here is derived from an EMBL/GenBank/DDBJ whole genome shotgun (WGS) entry which is preliminary data.</text>
</comment>
<evidence type="ECO:0000313" key="3">
    <source>
        <dbReference type="EMBL" id="MBP1954655.1"/>
    </source>
</evidence>
<feature type="compositionally biased region" description="Polar residues" evidence="2">
    <location>
        <begin position="289"/>
        <end position="303"/>
    </location>
</feature>
<feature type="compositionally biased region" description="Polar residues" evidence="2">
    <location>
        <begin position="323"/>
        <end position="342"/>
    </location>
</feature>
<feature type="coiled-coil region" evidence="1">
    <location>
        <begin position="104"/>
        <end position="131"/>
    </location>
</feature>
<feature type="region of interest" description="Disordered" evidence="2">
    <location>
        <begin position="198"/>
        <end position="368"/>
    </location>
</feature>
<organism evidence="3 4">
    <name type="scientific">Halarchaeum rubridurum</name>
    <dbReference type="NCBI Taxonomy" id="489911"/>
    <lineage>
        <taxon>Archaea</taxon>
        <taxon>Methanobacteriati</taxon>
        <taxon>Methanobacteriota</taxon>
        <taxon>Stenosarchaea group</taxon>
        <taxon>Halobacteria</taxon>
        <taxon>Halobacteriales</taxon>
        <taxon>Halobacteriaceae</taxon>
    </lineage>
</organism>
<reference evidence="3" key="1">
    <citation type="submission" date="2021-03" db="EMBL/GenBank/DDBJ databases">
        <title>Genomic Encyclopedia of Type Strains, Phase IV (KMG-IV): sequencing the most valuable type-strain genomes for metagenomic binning, comparative biology and taxonomic classification.</title>
        <authorList>
            <person name="Goeker M."/>
        </authorList>
    </citation>
    <scope>NUCLEOTIDE SEQUENCE</scope>
    <source>
        <strain evidence="3">DSM 22443</strain>
    </source>
</reference>
<evidence type="ECO:0000256" key="2">
    <source>
        <dbReference type="SAM" id="MobiDB-lite"/>
    </source>
</evidence>
<evidence type="ECO:0000313" key="4">
    <source>
        <dbReference type="Proteomes" id="UP000765891"/>
    </source>
</evidence>
<accession>A0A8T4GN49</accession>
<dbReference type="AlphaFoldDB" id="A0A8T4GN49"/>
<protein>
    <submittedName>
        <fullName evidence="3">Uncharacterized protein</fullName>
    </submittedName>
</protein>
<feature type="region of interest" description="Disordered" evidence="2">
    <location>
        <begin position="34"/>
        <end position="59"/>
    </location>
</feature>